<feature type="region of interest" description="Disordered" evidence="1">
    <location>
        <begin position="1"/>
        <end position="28"/>
    </location>
</feature>
<accession>A0ABN3LNC5</accession>
<comment type="caution">
    <text evidence="2">The sequence shown here is derived from an EMBL/GenBank/DDBJ whole genome shotgun (WGS) entry which is preliminary data.</text>
</comment>
<evidence type="ECO:0000313" key="3">
    <source>
        <dbReference type="Proteomes" id="UP001501777"/>
    </source>
</evidence>
<evidence type="ECO:0000256" key="1">
    <source>
        <dbReference type="SAM" id="MobiDB-lite"/>
    </source>
</evidence>
<protein>
    <submittedName>
        <fullName evidence="2">Uncharacterized protein</fullName>
    </submittedName>
</protein>
<proteinExistence type="predicted"/>
<dbReference type="RefSeq" id="WP_344400237.1">
    <property type="nucleotide sequence ID" value="NZ_BAAASG010000007.1"/>
</dbReference>
<evidence type="ECO:0000313" key="2">
    <source>
        <dbReference type="EMBL" id="GAA2486054.1"/>
    </source>
</evidence>
<keyword evidence="3" id="KW-1185">Reference proteome</keyword>
<organism evidence="2 3">
    <name type="scientific">Streptomyces longisporus</name>
    <dbReference type="NCBI Taxonomy" id="1948"/>
    <lineage>
        <taxon>Bacteria</taxon>
        <taxon>Bacillati</taxon>
        <taxon>Actinomycetota</taxon>
        <taxon>Actinomycetes</taxon>
        <taxon>Kitasatosporales</taxon>
        <taxon>Streptomycetaceae</taxon>
        <taxon>Streptomyces</taxon>
    </lineage>
</organism>
<name>A0ABN3LNC5_STRLO</name>
<gene>
    <name evidence="2" type="ORF">GCM10010276_25160</name>
</gene>
<sequence length="58" mass="6861">MQRDMPPRYSPEGTPLGRTADDLRFSTGYSTRTPRARKLWWRIRGVLRRPVKNSTQSR</sequence>
<dbReference type="EMBL" id="BAAASG010000007">
    <property type="protein sequence ID" value="GAA2486054.1"/>
    <property type="molecule type" value="Genomic_DNA"/>
</dbReference>
<reference evidence="2 3" key="1">
    <citation type="journal article" date="2019" name="Int. J. Syst. Evol. Microbiol.">
        <title>The Global Catalogue of Microorganisms (GCM) 10K type strain sequencing project: providing services to taxonomists for standard genome sequencing and annotation.</title>
        <authorList>
            <consortium name="The Broad Institute Genomics Platform"/>
            <consortium name="The Broad Institute Genome Sequencing Center for Infectious Disease"/>
            <person name="Wu L."/>
            <person name="Ma J."/>
        </authorList>
    </citation>
    <scope>NUCLEOTIDE SEQUENCE [LARGE SCALE GENOMIC DNA]</scope>
    <source>
        <strain evidence="2 3">JCM 4395</strain>
    </source>
</reference>
<dbReference type="Proteomes" id="UP001501777">
    <property type="component" value="Unassembled WGS sequence"/>
</dbReference>